<evidence type="ECO:0000313" key="1">
    <source>
        <dbReference type="EMBL" id="RWR96422.1"/>
    </source>
</evidence>
<comment type="caution">
    <text evidence="1">The sequence shown here is derived from an EMBL/GenBank/DDBJ whole genome shotgun (WGS) entry which is preliminary data.</text>
</comment>
<evidence type="ECO:0000313" key="2">
    <source>
        <dbReference type="Proteomes" id="UP000283530"/>
    </source>
</evidence>
<dbReference type="AlphaFoldDB" id="A0A3S3NC42"/>
<sequence length="115" mass="12682">MNSRVISGGGSIRQPETSVKRTVGGFLLCSVGEAPKRRRLLVGEGKMLKVRRMGSDPFTEEGPISRRLSIENTPAIQYASLPLKALKKSSSIESQKESLEVEVDLRTWEIPRDGV</sequence>
<dbReference type="EMBL" id="QPKB01000012">
    <property type="protein sequence ID" value="RWR96422.1"/>
    <property type="molecule type" value="Genomic_DNA"/>
</dbReference>
<organism evidence="1 2">
    <name type="scientific">Cinnamomum micranthum f. kanehirae</name>
    <dbReference type="NCBI Taxonomy" id="337451"/>
    <lineage>
        <taxon>Eukaryota</taxon>
        <taxon>Viridiplantae</taxon>
        <taxon>Streptophyta</taxon>
        <taxon>Embryophyta</taxon>
        <taxon>Tracheophyta</taxon>
        <taxon>Spermatophyta</taxon>
        <taxon>Magnoliopsida</taxon>
        <taxon>Magnoliidae</taxon>
        <taxon>Laurales</taxon>
        <taxon>Lauraceae</taxon>
        <taxon>Cinnamomum</taxon>
    </lineage>
</organism>
<keyword evidence="2" id="KW-1185">Reference proteome</keyword>
<proteinExistence type="predicted"/>
<reference evidence="1 2" key="1">
    <citation type="journal article" date="2019" name="Nat. Plants">
        <title>Stout camphor tree genome fills gaps in understanding of flowering plant genome evolution.</title>
        <authorList>
            <person name="Chaw S.M."/>
            <person name="Liu Y.C."/>
            <person name="Wu Y.W."/>
            <person name="Wang H.Y."/>
            <person name="Lin C.I."/>
            <person name="Wu C.S."/>
            <person name="Ke H.M."/>
            <person name="Chang L.Y."/>
            <person name="Hsu C.Y."/>
            <person name="Yang H.T."/>
            <person name="Sudianto E."/>
            <person name="Hsu M.H."/>
            <person name="Wu K.P."/>
            <person name="Wang L.N."/>
            <person name="Leebens-Mack J.H."/>
            <person name="Tsai I.J."/>
        </authorList>
    </citation>
    <scope>NUCLEOTIDE SEQUENCE [LARGE SCALE GENOMIC DNA]</scope>
    <source>
        <strain evidence="2">cv. Chaw 1501</strain>
        <tissue evidence="1">Young leaves</tissue>
    </source>
</reference>
<accession>A0A3S3NC42</accession>
<name>A0A3S3NC42_9MAGN</name>
<protein>
    <submittedName>
        <fullName evidence="1">Uncharacterized protein</fullName>
    </submittedName>
</protein>
<dbReference type="Proteomes" id="UP000283530">
    <property type="component" value="Unassembled WGS sequence"/>
</dbReference>
<gene>
    <name evidence="1" type="ORF">CKAN_02580900</name>
</gene>